<comment type="caution">
    <text evidence="1">The sequence shown here is derived from an EMBL/GenBank/DDBJ whole genome shotgun (WGS) entry which is preliminary data.</text>
</comment>
<protein>
    <submittedName>
        <fullName evidence="1">Uncharacterized protein</fullName>
    </submittedName>
</protein>
<proteinExistence type="predicted"/>
<sequence length="94" mass="10746">MSTVNSNLAAERRRRIFHEMDAGPVYMNGFSRDDVVQPPLYERVFQESQENIDGQRRLVANGEEVVGAEMRGSKDLKRVHLLAWEDGGENSEPR</sequence>
<keyword evidence="2" id="KW-1185">Reference proteome</keyword>
<reference evidence="1" key="1">
    <citation type="submission" date="2022-07" db="EMBL/GenBank/DDBJ databases">
        <title>Genome Sequence of Leucocoprinus birnbaumii.</title>
        <authorList>
            <person name="Buettner E."/>
        </authorList>
    </citation>
    <scope>NUCLEOTIDE SEQUENCE</scope>
    <source>
        <strain evidence="1">VT141</strain>
    </source>
</reference>
<evidence type="ECO:0000313" key="1">
    <source>
        <dbReference type="EMBL" id="KAJ3557169.1"/>
    </source>
</evidence>
<gene>
    <name evidence="1" type="ORF">NP233_g11811</name>
</gene>
<dbReference type="Proteomes" id="UP001213000">
    <property type="component" value="Unassembled WGS sequence"/>
</dbReference>
<evidence type="ECO:0000313" key="2">
    <source>
        <dbReference type="Proteomes" id="UP001213000"/>
    </source>
</evidence>
<accession>A0AAD5VG27</accession>
<dbReference type="AlphaFoldDB" id="A0AAD5VG27"/>
<name>A0AAD5VG27_9AGAR</name>
<organism evidence="1 2">
    <name type="scientific">Leucocoprinus birnbaumii</name>
    <dbReference type="NCBI Taxonomy" id="56174"/>
    <lineage>
        <taxon>Eukaryota</taxon>
        <taxon>Fungi</taxon>
        <taxon>Dikarya</taxon>
        <taxon>Basidiomycota</taxon>
        <taxon>Agaricomycotina</taxon>
        <taxon>Agaricomycetes</taxon>
        <taxon>Agaricomycetidae</taxon>
        <taxon>Agaricales</taxon>
        <taxon>Agaricineae</taxon>
        <taxon>Agaricaceae</taxon>
        <taxon>Leucocoprinus</taxon>
    </lineage>
</organism>
<dbReference type="EMBL" id="JANIEX010001509">
    <property type="protein sequence ID" value="KAJ3557169.1"/>
    <property type="molecule type" value="Genomic_DNA"/>
</dbReference>